<dbReference type="RefSeq" id="WP_100294627.1">
    <property type="nucleotide sequence ID" value="NZ_PGGC01000123.1"/>
</dbReference>
<dbReference type="EMBL" id="PGGC01000123">
    <property type="protein sequence ID" value="PJG58279.1"/>
    <property type="molecule type" value="Genomic_DNA"/>
</dbReference>
<dbReference type="GO" id="GO:0005829">
    <property type="term" value="C:cytosol"/>
    <property type="evidence" value="ECO:0007669"/>
    <property type="project" value="TreeGrafter"/>
</dbReference>
<dbReference type="GO" id="GO:0000287">
    <property type="term" value="F:magnesium ion binding"/>
    <property type="evidence" value="ECO:0007669"/>
    <property type="project" value="InterPro"/>
</dbReference>
<evidence type="ECO:0000313" key="6">
    <source>
        <dbReference type="Proteomes" id="UP000235861"/>
    </source>
</evidence>
<dbReference type="SUPFAM" id="SSF56214">
    <property type="entry name" value="4'-phosphopantetheinyl transferase"/>
    <property type="match status" value="2"/>
</dbReference>
<feature type="domain" description="4'-phosphopantetheinyl transferase N-terminal" evidence="4">
    <location>
        <begin position="22"/>
        <end position="99"/>
    </location>
</feature>
<dbReference type="Gene3D" id="3.90.470.20">
    <property type="entry name" value="4'-phosphopantetheinyl transferase domain"/>
    <property type="match status" value="2"/>
</dbReference>
<feature type="domain" description="4'-phosphopantetheinyl transferase" evidence="3">
    <location>
        <begin position="105"/>
        <end position="184"/>
    </location>
</feature>
<gene>
    <name evidence="5" type="ORF">CUC53_13440</name>
</gene>
<proteinExistence type="inferred from homology"/>
<dbReference type="Proteomes" id="UP000235861">
    <property type="component" value="Unassembled WGS sequence"/>
</dbReference>
<keyword evidence="6" id="KW-1185">Reference proteome</keyword>
<organism evidence="5 6">
    <name type="scientific">Aeromonas cavernicola</name>
    <dbReference type="NCBI Taxonomy" id="1006623"/>
    <lineage>
        <taxon>Bacteria</taxon>
        <taxon>Pseudomonadati</taxon>
        <taxon>Pseudomonadota</taxon>
        <taxon>Gammaproteobacteria</taxon>
        <taxon>Aeromonadales</taxon>
        <taxon>Aeromonadaceae</taxon>
        <taxon>Aeromonas</taxon>
    </lineage>
</organism>
<protein>
    <submittedName>
        <fullName evidence="5">4-phosphopantetheinyl transferase</fullName>
    </submittedName>
</protein>
<dbReference type="PANTHER" id="PTHR12215">
    <property type="entry name" value="PHOSPHOPANTETHEINE TRANSFERASE"/>
    <property type="match status" value="1"/>
</dbReference>
<dbReference type="Pfam" id="PF22624">
    <property type="entry name" value="AASDHPPT_N"/>
    <property type="match status" value="1"/>
</dbReference>
<dbReference type="PANTHER" id="PTHR12215:SF10">
    <property type="entry name" value="L-AMINOADIPATE-SEMIALDEHYDE DEHYDROGENASE-PHOSPHOPANTETHEINYL TRANSFERASE"/>
    <property type="match status" value="1"/>
</dbReference>
<dbReference type="GO" id="GO:0019878">
    <property type="term" value="P:lysine biosynthetic process via aminoadipic acid"/>
    <property type="evidence" value="ECO:0007669"/>
    <property type="project" value="TreeGrafter"/>
</dbReference>
<sequence>MSMTEVFLLKPASMCAAALAQLATMLTADEYHQWQTRGHDRRRLEYLVSRGVLRHLLAVRLNQPANRFLFCAGEHGKPALSSGHWHFNLSHSGDWLVFALCQHHGVGVDLELGGRRYSCLALARRFFTASEYEWLSQVPIDEQERAFYRLWSRKEAVLKAHGGGISAGLDKVCFMPEKAWQLDNQLDAISYYVQDWPFASGWLCLASMAPSVSMYHIDCNLNSYSIDPMLIHTLFEESNS</sequence>
<evidence type="ECO:0000259" key="3">
    <source>
        <dbReference type="Pfam" id="PF01648"/>
    </source>
</evidence>
<evidence type="ECO:0000256" key="2">
    <source>
        <dbReference type="ARBA" id="ARBA00022679"/>
    </source>
</evidence>
<dbReference type="InterPro" id="IPR050559">
    <property type="entry name" value="P-Pant_transferase_sf"/>
</dbReference>
<comment type="similarity">
    <text evidence="1">Belongs to the P-Pant transferase superfamily. Gsp/Sfp/HetI/AcpT family.</text>
</comment>
<dbReference type="Pfam" id="PF01648">
    <property type="entry name" value="ACPS"/>
    <property type="match status" value="1"/>
</dbReference>
<name>A0A2H9U2T2_9GAMM</name>
<dbReference type="GO" id="GO:0008897">
    <property type="term" value="F:holo-[acyl-carrier-protein] synthase activity"/>
    <property type="evidence" value="ECO:0007669"/>
    <property type="project" value="InterPro"/>
</dbReference>
<dbReference type="AlphaFoldDB" id="A0A2H9U2T2"/>
<dbReference type="OrthoDB" id="9808281at2"/>
<dbReference type="InterPro" id="IPR055066">
    <property type="entry name" value="AASDHPPT_N"/>
</dbReference>
<comment type="caution">
    <text evidence="5">The sequence shown here is derived from an EMBL/GenBank/DDBJ whole genome shotgun (WGS) entry which is preliminary data.</text>
</comment>
<keyword evidence="2 5" id="KW-0808">Transferase</keyword>
<reference evidence="5 6" key="1">
    <citation type="submission" date="2017-11" db="EMBL/GenBank/DDBJ databases">
        <title>Draft genome sequence of environmental isolate Aeromonas cavernicola sp. nov. MDC 2508.</title>
        <authorList>
            <person name="Colston S.M."/>
            <person name="Navarro A."/>
            <person name="Martinez-Murcia A.J."/>
            <person name="Graf J."/>
        </authorList>
    </citation>
    <scope>NUCLEOTIDE SEQUENCE [LARGE SCALE GENOMIC DNA]</scope>
    <source>
        <strain evidence="5 6">MDC 2508</strain>
    </source>
</reference>
<accession>A0A2H9U2T2</accession>
<dbReference type="InterPro" id="IPR008278">
    <property type="entry name" value="4-PPantetheinyl_Trfase_dom"/>
</dbReference>
<evidence type="ECO:0000313" key="5">
    <source>
        <dbReference type="EMBL" id="PJG58279.1"/>
    </source>
</evidence>
<dbReference type="InterPro" id="IPR037143">
    <property type="entry name" value="4-PPantetheinyl_Trfase_dom_sf"/>
</dbReference>
<evidence type="ECO:0000259" key="4">
    <source>
        <dbReference type="Pfam" id="PF22624"/>
    </source>
</evidence>
<evidence type="ECO:0000256" key="1">
    <source>
        <dbReference type="ARBA" id="ARBA00010990"/>
    </source>
</evidence>